<feature type="transmembrane region" description="Helical" evidence="1">
    <location>
        <begin position="15"/>
        <end position="36"/>
    </location>
</feature>
<proteinExistence type="predicted"/>
<geneLocation type="plasmid" evidence="2">
    <name>pES657-44</name>
</geneLocation>
<keyword evidence="1" id="KW-0812">Transmembrane</keyword>
<keyword evidence="1" id="KW-1133">Transmembrane helix</keyword>
<reference evidence="2" key="1">
    <citation type="submission" date="2011-11" db="EMBL/GenBank/DDBJ databases">
        <authorList>
            <person name="Summers A.O."/>
            <person name="Wireman J."/>
            <person name="Williams L.E."/>
        </authorList>
    </citation>
    <scope>NUCLEOTIDE SEQUENCE</scope>
    <source>
        <strain evidence="2">ES657</strain>
        <plasmid evidence="2">pES657-44</plasmid>
    </source>
</reference>
<protein>
    <submittedName>
        <fullName evidence="2">Uncharacterized protein</fullName>
    </submittedName>
</protein>
<evidence type="ECO:0000313" key="2">
    <source>
        <dbReference type="EMBL" id="AEY78145.1"/>
    </source>
</evidence>
<accession>H2ERX8</accession>
<sequence length="164" mass="17232">MTTFSTAKKRNNKQLGALSLEAMMITGGIIVGLMFIMSKGPALMYKINTVKFTSQASEIVQATQGRANLATLTIQKLCARDALNESICGTTNDGRGTNPFGGDWILSGNAASPTLIDLTATLPNDQSKVLDLADLMAPTTRAGCTEATGCSTIKTTASSIVMTY</sequence>
<dbReference type="AlphaFoldDB" id="H2ERX8"/>
<evidence type="ECO:0000256" key="1">
    <source>
        <dbReference type="SAM" id="Phobius"/>
    </source>
</evidence>
<dbReference type="EMBL" id="JQ031551">
    <property type="protein sequence ID" value="AEY78145.1"/>
    <property type="molecule type" value="Genomic_DNA"/>
</dbReference>
<name>H2ERX8_ALIFS</name>
<organism evidence="2">
    <name type="scientific">Aliivibrio fischeri</name>
    <name type="common">Vibrio fischeri</name>
    <dbReference type="NCBI Taxonomy" id="668"/>
    <lineage>
        <taxon>Bacteria</taxon>
        <taxon>Pseudomonadati</taxon>
        <taxon>Pseudomonadota</taxon>
        <taxon>Gammaproteobacteria</taxon>
        <taxon>Vibrionales</taxon>
        <taxon>Vibrionaceae</taxon>
        <taxon>Aliivibrio</taxon>
    </lineage>
</organism>
<keyword evidence="1" id="KW-0472">Membrane</keyword>
<keyword evidence="2" id="KW-0614">Plasmid</keyword>
<dbReference type="RefSeq" id="WP_014343748.1">
    <property type="nucleotide sequence ID" value="NC_016853.1"/>
</dbReference>